<dbReference type="InterPro" id="IPR013538">
    <property type="entry name" value="ASHA1/2-like_C"/>
</dbReference>
<comment type="caution">
    <text evidence="4">The sequence shown here is derived from an EMBL/GenBank/DDBJ whole genome shotgun (WGS) entry which is preliminary data.</text>
</comment>
<proteinExistence type="inferred from homology"/>
<dbReference type="OrthoDB" id="567237at2759"/>
<dbReference type="Gene3D" id="3.30.530.20">
    <property type="match status" value="1"/>
</dbReference>
<dbReference type="InterPro" id="IPR036338">
    <property type="entry name" value="Aha1"/>
</dbReference>
<accession>A0A066WHM2</accession>
<dbReference type="SUPFAM" id="SSF55961">
    <property type="entry name" value="Bet v1-like"/>
    <property type="match status" value="1"/>
</dbReference>
<dbReference type="RefSeq" id="XP_013246140.1">
    <property type="nucleotide sequence ID" value="XM_013390686.1"/>
</dbReference>
<dbReference type="GO" id="GO:0051087">
    <property type="term" value="F:protein-folding chaperone binding"/>
    <property type="evidence" value="ECO:0007669"/>
    <property type="project" value="InterPro"/>
</dbReference>
<dbReference type="Gene3D" id="3.15.10.20">
    <property type="entry name" value="Activator of Hsp90 ATPase Aha1, N-terminal domain"/>
    <property type="match status" value="1"/>
</dbReference>
<evidence type="ECO:0000313" key="4">
    <source>
        <dbReference type="EMBL" id="KDN53301.1"/>
    </source>
</evidence>
<evidence type="ECO:0000259" key="3">
    <source>
        <dbReference type="SMART" id="SM01000"/>
    </source>
</evidence>
<comment type="similarity">
    <text evidence="1">Belongs to the AHA1 family.</text>
</comment>
<dbReference type="GO" id="GO:0001671">
    <property type="term" value="F:ATPase activator activity"/>
    <property type="evidence" value="ECO:0007669"/>
    <property type="project" value="InterPro"/>
</dbReference>
<dbReference type="AlphaFoldDB" id="A0A066WHM2"/>
<dbReference type="HOGENOM" id="CLU_049046_1_0_1"/>
<name>A0A066WHM2_TILAU</name>
<evidence type="ECO:0000256" key="1">
    <source>
        <dbReference type="ARBA" id="ARBA00006817"/>
    </source>
</evidence>
<dbReference type="Pfam" id="PF08327">
    <property type="entry name" value="AHSA1"/>
    <property type="match status" value="1"/>
</dbReference>
<feature type="domain" description="Activator of Hsp90 ATPase AHSA1-like N-terminal" evidence="3">
    <location>
        <begin position="12"/>
        <end position="145"/>
    </location>
</feature>
<dbReference type="PANTHER" id="PTHR13009">
    <property type="entry name" value="HEAT SHOCK PROTEIN 90 HSP90 CO-CHAPERONE AHA-1"/>
    <property type="match status" value="1"/>
</dbReference>
<dbReference type="OMA" id="GDCEVNQ"/>
<sequence length="329" mass="36464">MSTWNKHYHWKTKGCTPWSKTWIKTNLVGQKANTEAGTVQVTALESFEGDVELGNRKGKLITIFDCAVTLAWADEEEKVKGTITFPEVCHEVEDEGTEYIHESALTDAGGKDGQTFLDGVRRQLIPLLLKTLHRFRKDLIQQHASDLGHDGLGTVTPAASSGQSDVPVPERSDSDPTQNTRHPSDPKKTSNANPIRSSSRVIRQSAHLAISRTDLWALLTDPDRIPLWTKAPAKFTLKENETYTLFGGNVSGVIKQIKFPEHLSHSWRLSQWPEGHFAELTIDLKEGTDSTELVLTLTAVPSGEEDRSEVGLETYYLRGLKGLGLGTIL</sequence>
<feature type="region of interest" description="Disordered" evidence="2">
    <location>
        <begin position="150"/>
        <end position="200"/>
    </location>
</feature>
<organism evidence="4 5">
    <name type="scientific">Tilletiaria anomala (strain ATCC 24038 / CBS 436.72 / UBC 951)</name>
    <dbReference type="NCBI Taxonomy" id="1037660"/>
    <lineage>
        <taxon>Eukaryota</taxon>
        <taxon>Fungi</taxon>
        <taxon>Dikarya</taxon>
        <taxon>Basidiomycota</taxon>
        <taxon>Ustilaginomycotina</taxon>
        <taxon>Exobasidiomycetes</taxon>
        <taxon>Georgefischeriales</taxon>
        <taxon>Tilletiariaceae</taxon>
        <taxon>Tilletiaria</taxon>
    </lineage>
</organism>
<dbReference type="SUPFAM" id="SSF103111">
    <property type="entry name" value="Activator of Hsp90 ATPase, Aha1"/>
    <property type="match status" value="1"/>
</dbReference>
<dbReference type="PANTHER" id="PTHR13009:SF22">
    <property type="entry name" value="LD43819P"/>
    <property type="match status" value="1"/>
</dbReference>
<dbReference type="FunCoup" id="A0A066WHM2">
    <property type="interactions" value="662"/>
</dbReference>
<dbReference type="EMBL" id="JMSN01000003">
    <property type="protein sequence ID" value="KDN53301.1"/>
    <property type="molecule type" value="Genomic_DNA"/>
</dbReference>
<feature type="compositionally biased region" description="Polar residues" evidence="2">
    <location>
        <begin position="189"/>
        <end position="200"/>
    </location>
</feature>
<dbReference type="InterPro" id="IPR023393">
    <property type="entry name" value="START-like_dom_sf"/>
</dbReference>
<evidence type="ECO:0000313" key="5">
    <source>
        <dbReference type="Proteomes" id="UP000027361"/>
    </source>
</evidence>
<dbReference type="GeneID" id="25263091"/>
<dbReference type="SMART" id="SM01000">
    <property type="entry name" value="Aha1_N"/>
    <property type="match status" value="1"/>
</dbReference>
<dbReference type="Proteomes" id="UP000027361">
    <property type="component" value="Unassembled WGS sequence"/>
</dbReference>
<dbReference type="InParanoid" id="A0A066WHM2"/>
<reference evidence="4 5" key="1">
    <citation type="submission" date="2014-05" db="EMBL/GenBank/DDBJ databases">
        <title>Draft genome sequence of a rare smut relative, Tilletiaria anomala UBC 951.</title>
        <authorList>
            <consortium name="DOE Joint Genome Institute"/>
            <person name="Toome M."/>
            <person name="Kuo A."/>
            <person name="Henrissat B."/>
            <person name="Lipzen A."/>
            <person name="Tritt A."/>
            <person name="Yoshinaga Y."/>
            <person name="Zane M."/>
            <person name="Barry K."/>
            <person name="Grigoriev I.V."/>
            <person name="Spatafora J.W."/>
            <person name="Aimea M.C."/>
        </authorList>
    </citation>
    <scope>NUCLEOTIDE SEQUENCE [LARGE SCALE GENOMIC DNA]</scope>
    <source>
        <strain evidence="4 5">UBC 951</strain>
    </source>
</reference>
<dbReference type="GO" id="GO:0006457">
    <property type="term" value="P:protein folding"/>
    <property type="evidence" value="ECO:0007669"/>
    <property type="project" value="TreeGrafter"/>
</dbReference>
<dbReference type="STRING" id="1037660.A0A066WHM2"/>
<protein>
    <recommendedName>
        <fullName evidence="3">Activator of Hsp90 ATPase AHSA1-like N-terminal domain-containing protein</fullName>
    </recommendedName>
</protein>
<dbReference type="InterPro" id="IPR015310">
    <property type="entry name" value="AHSA1-like_N"/>
</dbReference>
<keyword evidence="5" id="KW-1185">Reference proteome</keyword>
<dbReference type="Pfam" id="PF09229">
    <property type="entry name" value="Aha1_N"/>
    <property type="match status" value="1"/>
</dbReference>
<gene>
    <name evidence="4" type="ORF">K437DRAFT_242350</name>
</gene>
<evidence type="ECO:0000256" key="2">
    <source>
        <dbReference type="SAM" id="MobiDB-lite"/>
    </source>
</evidence>
<dbReference type="GO" id="GO:0005829">
    <property type="term" value="C:cytosol"/>
    <property type="evidence" value="ECO:0007669"/>
    <property type="project" value="TreeGrafter"/>
</dbReference>